<keyword evidence="4" id="KW-0745">Spermidine biosynthesis</keyword>
<dbReference type="PROSITE" id="PS51006">
    <property type="entry name" value="PABS_2"/>
    <property type="match status" value="1"/>
</dbReference>
<feature type="domain" description="PABS" evidence="6">
    <location>
        <begin position="17"/>
        <end position="252"/>
    </location>
</feature>
<dbReference type="NCBIfam" id="NF002010">
    <property type="entry name" value="PRK00811.1"/>
    <property type="match status" value="1"/>
</dbReference>
<name>A0A521CI37_9BACL</name>
<comment type="similarity">
    <text evidence="1 4">Belongs to the spermidine/spermine synthase family.</text>
</comment>
<evidence type="ECO:0000313" key="7">
    <source>
        <dbReference type="EMBL" id="SMO59117.1"/>
    </source>
</evidence>
<dbReference type="InterPro" id="IPR035246">
    <property type="entry name" value="Spermidine_synt_N"/>
</dbReference>
<dbReference type="HAMAP" id="MF_00198">
    <property type="entry name" value="Spermidine_synth"/>
    <property type="match status" value="1"/>
</dbReference>
<dbReference type="EC" id="2.5.1.16" evidence="4"/>
<feature type="binding site" evidence="4">
    <location>
        <position position="122"/>
    </location>
    <ligand>
        <name>S-methyl-5'-thioadenosine</name>
        <dbReference type="ChEBI" id="CHEBI:17509"/>
    </ligand>
</feature>
<feature type="binding site" evidence="4">
    <location>
        <position position="47"/>
    </location>
    <ligand>
        <name>S-methyl-5'-thioadenosine</name>
        <dbReference type="ChEBI" id="CHEBI:17509"/>
    </ligand>
</feature>
<dbReference type="EMBL" id="FXTI01000004">
    <property type="protein sequence ID" value="SMO59117.1"/>
    <property type="molecule type" value="Genomic_DNA"/>
</dbReference>
<accession>A0A521CI37</accession>
<dbReference type="RefSeq" id="WP_142505096.1">
    <property type="nucleotide sequence ID" value="NZ_FXTI01000004.1"/>
</dbReference>
<comment type="caution">
    <text evidence="4">Lacks conserved residue(s) required for the propagation of feature annotation.</text>
</comment>
<evidence type="ECO:0000256" key="1">
    <source>
        <dbReference type="ARBA" id="ARBA00007867"/>
    </source>
</evidence>
<dbReference type="Pfam" id="PF01564">
    <property type="entry name" value="Spermine_synth"/>
    <property type="match status" value="1"/>
</dbReference>
<dbReference type="SUPFAM" id="SSF53335">
    <property type="entry name" value="S-adenosyl-L-methionine-dependent methyltransferases"/>
    <property type="match status" value="1"/>
</dbReference>
<dbReference type="Pfam" id="PF17284">
    <property type="entry name" value="Spermine_synt_N"/>
    <property type="match status" value="1"/>
</dbReference>
<dbReference type="NCBIfam" id="NF037959">
    <property type="entry name" value="MFS_SpdSyn"/>
    <property type="match status" value="1"/>
</dbReference>
<dbReference type="Proteomes" id="UP000315636">
    <property type="component" value="Unassembled WGS sequence"/>
</dbReference>
<dbReference type="GO" id="GO:0005829">
    <property type="term" value="C:cytosol"/>
    <property type="evidence" value="ECO:0007669"/>
    <property type="project" value="TreeGrafter"/>
</dbReference>
<comment type="function">
    <text evidence="4">Catalyzes the irreversible transfer of a propylamine group from the amino donor S-adenosylmethioninamine (decarboxy-AdoMet) to putrescine (1,4-diaminobutane) to yield spermidine.</text>
</comment>
<dbReference type="OrthoDB" id="9793120at2"/>
<gene>
    <name evidence="4" type="primary">speE</name>
    <name evidence="7" type="ORF">SAMN06264849_1045</name>
</gene>
<dbReference type="GO" id="GO:0004766">
    <property type="term" value="F:spermidine synthase activity"/>
    <property type="evidence" value="ECO:0007669"/>
    <property type="project" value="UniProtKB-UniRule"/>
</dbReference>
<dbReference type="NCBIfam" id="TIGR00417">
    <property type="entry name" value="speE"/>
    <property type="match status" value="1"/>
</dbReference>
<feature type="active site" description="Proton acceptor" evidence="4 5">
    <location>
        <position position="172"/>
    </location>
</feature>
<comment type="pathway">
    <text evidence="4">Amine and polyamine biosynthesis; spermidine biosynthesis; spermidine from putrescine: step 1/1.</text>
</comment>
<feature type="binding site" evidence="4">
    <location>
        <begin position="172"/>
        <end position="175"/>
    </location>
    <ligand>
        <name>spermidine</name>
        <dbReference type="ChEBI" id="CHEBI:57834"/>
    </ligand>
</feature>
<dbReference type="InterPro" id="IPR001045">
    <property type="entry name" value="Spermi_synthase"/>
</dbReference>
<evidence type="ECO:0000256" key="4">
    <source>
        <dbReference type="HAMAP-Rule" id="MF_00198"/>
    </source>
</evidence>
<dbReference type="AlphaFoldDB" id="A0A521CI37"/>
<reference evidence="7 8" key="1">
    <citation type="submission" date="2017-05" db="EMBL/GenBank/DDBJ databases">
        <authorList>
            <person name="Varghese N."/>
            <person name="Submissions S."/>
        </authorList>
    </citation>
    <scope>NUCLEOTIDE SEQUENCE [LARGE SCALE GENOMIC DNA]</scope>
    <source>
        <strain evidence="7 8">DSM 45474</strain>
    </source>
</reference>
<dbReference type="GO" id="GO:0008295">
    <property type="term" value="P:spermidine biosynthetic process"/>
    <property type="evidence" value="ECO:0007669"/>
    <property type="project" value="UniProtKB-UniRule"/>
</dbReference>
<keyword evidence="8" id="KW-1185">Reference proteome</keyword>
<feature type="binding site" evidence="4">
    <location>
        <position position="179"/>
    </location>
    <ligand>
        <name>S-methyl-5'-thioadenosine</name>
        <dbReference type="ChEBI" id="CHEBI:17509"/>
    </ligand>
</feature>
<proteinExistence type="inferred from homology"/>
<dbReference type="Gene3D" id="3.40.50.150">
    <property type="entry name" value="Vaccinia Virus protein VP39"/>
    <property type="match status" value="1"/>
</dbReference>
<comment type="catalytic activity">
    <reaction evidence="4">
        <text>S-adenosyl 3-(methylsulfanyl)propylamine + putrescine = S-methyl-5'-thioadenosine + spermidine + H(+)</text>
        <dbReference type="Rhea" id="RHEA:12721"/>
        <dbReference type="ChEBI" id="CHEBI:15378"/>
        <dbReference type="ChEBI" id="CHEBI:17509"/>
        <dbReference type="ChEBI" id="CHEBI:57443"/>
        <dbReference type="ChEBI" id="CHEBI:57834"/>
        <dbReference type="ChEBI" id="CHEBI:326268"/>
        <dbReference type="EC" id="2.5.1.16"/>
    </reaction>
</comment>
<comment type="subunit">
    <text evidence="4">Homodimer or homotetramer.</text>
</comment>
<evidence type="ECO:0000256" key="3">
    <source>
        <dbReference type="ARBA" id="ARBA00023115"/>
    </source>
</evidence>
<evidence type="ECO:0000313" key="8">
    <source>
        <dbReference type="Proteomes" id="UP000315636"/>
    </source>
</evidence>
<evidence type="ECO:0000259" key="6">
    <source>
        <dbReference type="PROSITE" id="PS51006"/>
    </source>
</evidence>
<dbReference type="InterPro" id="IPR037163">
    <property type="entry name" value="Spermidine_synt_N_sf"/>
</dbReference>
<dbReference type="InterPro" id="IPR029063">
    <property type="entry name" value="SAM-dependent_MTases_sf"/>
</dbReference>
<protein>
    <recommendedName>
        <fullName evidence="4">Polyamine aminopropyltransferase</fullName>
    </recommendedName>
    <alternativeName>
        <fullName evidence="4">Putrescine aminopropyltransferase</fullName>
        <shortName evidence="4">PAPT</shortName>
    </alternativeName>
    <alternativeName>
        <fullName evidence="4">Spermidine synthase</fullName>
        <shortName evidence="4">SPDS</shortName>
        <shortName evidence="4">SPDSY</shortName>
        <ecNumber evidence="4">2.5.1.16</ecNumber>
    </alternativeName>
</protein>
<dbReference type="PANTHER" id="PTHR11558">
    <property type="entry name" value="SPERMIDINE/SPERMINE SYNTHASE"/>
    <property type="match status" value="1"/>
</dbReference>
<organism evidence="7 8">
    <name type="scientific">Melghirimyces algeriensis</name>
    <dbReference type="NCBI Taxonomy" id="910412"/>
    <lineage>
        <taxon>Bacteria</taxon>
        <taxon>Bacillati</taxon>
        <taxon>Bacillota</taxon>
        <taxon>Bacilli</taxon>
        <taxon>Bacillales</taxon>
        <taxon>Thermoactinomycetaceae</taxon>
        <taxon>Melghirimyces</taxon>
    </lineage>
</organism>
<feature type="binding site" evidence="4">
    <location>
        <position position="102"/>
    </location>
    <ligand>
        <name>spermidine</name>
        <dbReference type="ChEBI" id="CHEBI:57834"/>
    </ligand>
</feature>
<evidence type="ECO:0000256" key="5">
    <source>
        <dbReference type="PROSITE-ProRule" id="PRU00354"/>
    </source>
</evidence>
<sequence>MENTFGGQGFFKDASGTLWLSDPEERFGFRSTWKVNQVLCQVNSAFQEVAVVETEGFGKALVLDGIVQTTEKDGFIYNEMISHIPLATHPHPQDICIIGGGDCGVAREAVKYPSVRNVDMVEIDPVVVEVSRKYLPEVAGEGELDPRVQLHYEDGTLFIRNQSHVYDAVIVDSSDPVGPGAVLFEKDFYEDVYHSLKEDGLMVCQSESPVFHPDVLTRVHQSLKELFPVVRTYLATVPTYPGGIWSFTVASKSYDPLQEGRERLQLKDNRYVNREIFDACFQLPVYVRELLK</sequence>
<dbReference type="InterPro" id="IPR030374">
    <property type="entry name" value="PABS"/>
</dbReference>
<dbReference type="PANTHER" id="PTHR11558:SF11">
    <property type="entry name" value="SPERMIDINE SYNTHASE"/>
    <property type="match status" value="1"/>
</dbReference>
<keyword evidence="2 4" id="KW-0808">Transferase</keyword>
<dbReference type="UniPathway" id="UPA00248">
    <property type="reaction ID" value="UER00314"/>
</dbReference>
<feature type="binding site" evidence="4">
    <location>
        <begin position="154"/>
        <end position="155"/>
    </location>
    <ligand>
        <name>S-methyl-5'-thioadenosine</name>
        <dbReference type="ChEBI" id="CHEBI:17509"/>
    </ligand>
</feature>
<keyword evidence="3 4" id="KW-0620">Polyamine biosynthesis</keyword>
<evidence type="ECO:0000256" key="2">
    <source>
        <dbReference type="ARBA" id="ARBA00022679"/>
    </source>
</evidence>
<dbReference type="Gene3D" id="2.30.140.10">
    <property type="entry name" value="Spermidine synthase, tetramerisation domain"/>
    <property type="match status" value="1"/>
</dbReference>
<dbReference type="CDD" id="cd02440">
    <property type="entry name" value="AdoMet_MTases"/>
    <property type="match status" value="1"/>
</dbReference>